<dbReference type="InterPro" id="IPR011765">
    <property type="entry name" value="Pept_M16_N"/>
</dbReference>
<dbReference type="Proteomes" id="UP000216446">
    <property type="component" value="Unassembled WGS sequence"/>
</dbReference>
<evidence type="ECO:0000259" key="4">
    <source>
        <dbReference type="Pfam" id="PF00675"/>
    </source>
</evidence>
<dbReference type="InterPro" id="IPR050361">
    <property type="entry name" value="MPP/UQCRC_Complex"/>
</dbReference>
<evidence type="ECO:0000256" key="2">
    <source>
        <dbReference type="ARBA" id="ARBA00007261"/>
    </source>
</evidence>
<dbReference type="Pfam" id="PF00675">
    <property type="entry name" value="Peptidase_M16"/>
    <property type="match status" value="1"/>
</dbReference>
<feature type="domain" description="Peptidase M16 N-terminal" evidence="4">
    <location>
        <begin position="45"/>
        <end position="182"/>
    </location>
</feature>
<name>A0A259TY97_9BACT</name>
<protein>
    <submittedName>
        <fullName evidence="6">Peptidase M16</fullName>
    </submittedName>
</protein>
<dbReference type="OrthoDB" id="9811314at2"/>
<comment type="cofactor">
    <cofactor evidence="1">
        <name>Zn(2+)</name>
        <dbReference type="ChEBI" id="CHEBI:29105"/>
    </cofactor>
</comment>
<evidence type="ECO:0000256" key="1">
    <source>
        <dbReference type="ARBA" id="ARBA00001947"/>
    </source>
</evidence>
<proteinExistence type="inferred from homology"/>
<dbReference type="RefSeq" id="WP_094546914.1">
    <property type="nucleotide sequence ID" value="NZ_MQWB01000001.1"/>
</dbReference>
<dbReference type="EMBL" id="MQWB01000001">
    <property type="protein sequence ID" value="OZC02544.1"/>
    <property type="molecule type" value="Genomic_DNA"/>
</dbReference>
<dbReference type="GO" id="GO:0046872">
    <property type="term" value="F:metal ion binding"/>
    <property type="evidence" value="ECO:0007669"/>
    <property type="project" value="InterPro"/>
</dbReference>
<dbReference type="PANTHER" id="PTHR11851:SF49">
    <property type="entry name" value="MITOCHONDRIAL-PROCESSING PEPTIDASE SUBUNIT ALPHA"/>
    <property type="match status" value="1"/>
</dbReference>
<evidence type="ECO:0000313" key="6">
    <source>
        <dbReference type="EMBL" id="OZC02544.1"/>
    </source>
</evidence>
<dbReference type="PANTHER" id="PTHR11851">
    <property type="entry name" value="METALLOPROTEASE"/>
    <property type="match status" value="1"/>
</dbReference>
<dbReference type="InterPro" id="IPR011249">
    <property type="entry name" value="Metalloenz_LuxS/M16"/>
</dbReference>
<reference evidence="6 7" key="1">
    <citation type="submission" date="2016-11" db="EMBL/GenBank/DDBJ databases">
        <title>Study of marine rhodopsin-containing bacteria.</title>
        <authorList>
            <person name="Yoshizawa S."/>
            <person name="Kumagai Y."/>
            <person name="Kogure K."/>
        </authorList>
    </citation>
    <scope>NUCLEOTIDE SEQUENCE [LARGE SCALE GENOMIC DNA]</scope>
    <source>
        <strain evidence="6 7">SG-29</strain>
    </source>
</reference>
<dbReference type="InterPro" id="IPR001431">
    <property type="entry name" value="Pept_M16_Zn_BS"/>
</dbReference>
<dbReference type="GO" id="GO:0006508">
    <property type="term" value="P:proteolysis"/>
    <property type="evidence" value="ECO:0007669"/>
    <property type="project" value="InterPro"/>
</dbReference>
<dbReference type="InterPro" id="IPR007863">
    <property type="entry name" value="Peptidase_M16_C"/>
</dbReference>
<evidence type="ECO:0000259" key="5">
    <source>
        <dbReference type="Pfam" id="PF05193"/>
    </source>
</evidence>
<evidence type="ECO:0000256" key="3">
    <source>
        <dbReference type="RuleBase" id="RU004447"/>
    </source>
</evidence>
<comment type="similarity">
    <text evidence="2 3">Belongs to the peptidase M16 family.</text>
</comment>
<dbReference type="PROSITE" id="PS00143">
    <property type="entry name" value="INSULINASE"/>
    <property type="match status" value="1"/>
</dbReference>
<sequence length="445" mass="48724">MHEITDHPAFAFDRAEGGVEAYRHTANGLTVLLAPDPSGEAAPPVAAFQVTYRVGSRNEGAGLTGATHLLEHLMFKGTDRFNREKGTSVFQTLQSIGGSINATTWYDRTNYYAVLPEAYLPLAVEVEADRMRGARVSDEDLASERTVVLNELDRGENEAFRKLLHAVFASAFHAHPYGHPVIGWRSDVETVTASGLRHFYDTYYWPSRATASVAGRFDRRAVLDLLDEHFGAIPRGPETAPEAEPLADIVDSVTREPEQRGERRTSVRMAGELGSVLLGYKAPPGLSETSDALDVLVQVMTAGKSSRLFRRLTDRGLTTSAFAYYPRLRDPGLFLLYGNLAADVEHAEVEAELKAALAEIASGGITEAEMERARRQVIADEAYGRDGPHAIVAQLNEAIAVGDWTLFTRYRERIEAVRAEDVQAAAAAIASDDRLTVGHYLPDPS</sequence>
<gene>
    <name evidence="6" type="ORF">BSZ36_05870</name>
</gene>
<dbReference type="AlphaFoldDB" id="A0A259TY97"/>
<accession>A0A259TY97</accession>
<dbReference type="Gene3D" id="3.30.830.10">
    <property type="entry name" value="Metalloenzyme, LuxS/M16 peptidase-like"/>
    <property type="match status" value="2"/>
</dbReference>
<keyword evidence="7" id="KW-1185">Reference proteome</keyword>
<dbReference type="GO" id="GO:0004222">
    <property type="term" value="F:metalloendopeptidase activity"/>
    <property type="evidence" value="ECO:0007669"/>
    <property type="project" value="InterPro"/>
</dbReference>
<dbReference type="Pfam" id="PF05193">
    <property type="entry name" value="Peptidase_M16_C"/>
    <property type="match status" value="1"/>
</dbReference>
<dbReference type="InParanoid" id="A0A259TY97"/>
<evidence type="ECO:0000313" key="7">
    <source>
        <dbReference type="Proteomes" id="UP000216446"/>
    </source>
</evidence>
<dbReference type="SUPFAM" id="SSF63411">
    <property type="entry name" value="LuxS/MPP-like metallohydrolase"/>
    <property type="match status" value="2"/>
</dbReference>
<comment type="caution">
    <text evidence="6">The sequence shown here is derived from an EMBL/GenBank/DDBJ whole genome shotgun (WGS) entry which is preliminary data.</text>
</comment>
<feature type="domain" description="Peptidase M16 C-terminal" evidence="5">
    <location>
        <begin position="191"/>
        <end position="376"/>
    </location>
</feature>
<organism evidence="6 7">
    <name type="scientific">Rubricoccus marinus</name>
    <dbReference type="NCBI Taxonomy" id="716817"/>
    <lineage>
        <taxon>Bacteria</taxon>
        <taxon>Pseudomonadati</taxon>
        <taxon>Rhodothermota</taxon>
        <taxon>Rhodothermia</taxon>
        <taxon>Rhodothermales</taxon>
        <taxon>Rubricoccaceae</taxon>
        <taxon>Rubricoccus</taxon>
    </lineage>
</organism>